<sequence length="154" mass="16485">MKLFVTMVGVQVLVMALCCVGCVQAQHPEQNKAVRATLEGEWVITDQSVTPLGIATLCQAIRPGTTVTFSAATLAVHAEGAKQPCAVLSYKTRGHFLTLAQQDMVWVATYELTTKRLIIRSPNLFTPVASGQDTNAAALSTGLGSEIQVTLLRK</sequence>
<feature type="signal peptide" evidence="1">
    <location>
        <begin position="1"/>
        <end position="25"/>
    </location>
</feature>
<accession>A0A8T9T4S6</accession>
<organism evidence="2 3">
    <name type="scientific">Hymenobacter aerilatus</name>
    <dbReference type="NCBI Taxonomy" id="2932251"/>
    <lineage>
        <taxon>Bacteria</taxon>
        <taxon>Pseudomonadati</taxon>
        <taxon>Bacteroidota</taxon>
        <taxon>Cytophagia</taxon>
        <taxon>Cytophagales</taxon>
        <taxon>Hymenobacteraceae</taxon>
        <taxon>Hymenobacter</taxon>
    </lineage>
</organism>
<dbReference type="EMBL" id="CP095053">
    <property type="protein sequence ID" value="UOR07096.1"/>
    <property type="molecule type" value="Genomic_DNA"/>
</dbReference>
<dbReference type="RefSeq" id="WP_245096587.1">
    <property type="nucleotide sequence ID" value="NZ_CP095053.1"/>
</dbReference>
<evidence type="ECO:0000313" key="3">
    <source>
        <dbReference type="Proteomes" id="UP000829925"/>
    </source>
</evidence>
<evidence type="ECO:0008006" key="4">
    <source>
        <dbReference type="Google" id="ProtNLM"/>
    </source>
</evidence>
<gene>
    <name evidence="2" type="ORF">MUN82_08340</name>
</gene>
<dbReference type="KEGG" id="haei:MUN82_08340"/>
<protein>
    <recommendedName>
        <fullName evidence="4">Lipocalin-like domain-containing protein</fullName>
    </recommendedName>
</protein>
<keyword evidence="3" id="KW-1185">Reference proteome</keyword>
<keyword evidence="1" id="KW-0732">Signal</keyword>
<reference evidence="2 3" key="1">
    <citation type="submission" date="2022-04" db="EMBL/GenBank/DDBJ databases">
        <title>Hymenobacter sp. isolated from the air.</title>
        <authorList>
            <person name="Won M."/>
            <person name="Lee C.-M."/>
            <person name="Woen H.-Y."/>
            <person name="Kwon S.-W."/>
        </authorList>
    </citation>
    <scope>NUCLEOTIDE SEQUENCE [LARGE SCALE GENOMIC DNA]</scope>
    <source>
        <strain evidence="3">5413 J-13</strain>
    </source>
</reference>
<evidence type="ECO:0000313" key="2">
    <source>
        <dbReference type="EMBL" id="UOR07096.1"/>
    </source>
</evidence>
<evidence type="ECO:0000256" key="1">
    <source>
        <dbReference type="SAM" id="SignalP"/>
    </source>
</evidence>
<feature type="chain" id="PRO_5035892006" description="Lipocalin-like domain-containing protein" evidence="1">
    <location>
        <begin position="26"/>
        <end position="154"/>
    </location>
</feature>
<dbReference type="AlphaFoldDB" id="A0A8T9T4S6"/>
<name>A0A8T9T4S6_9BACT</name>
<dbReference type="Proteomes" id="UP000829925">
    <property type="component" value="Chromosome"/>
</dbReference>
<proteinExistence type="predicted"/>